<dbReference type="GeneID" id="18920054"/>
<reference evidence="6 7" key="1">
    <citation type="journal article" date="2012" name="BMC Genomics">
        <title>Comparative genomics of the white-rot fungi, Phanerochaete carnosa and P. chrysosporium, to elucidate the genetic basis of the distinct wood types they colonize.</title>
        <authorList>
            <person name="Suzuki H."/>
            <person name="MacDonald J."/>
            <person name="Syed K."/>
            <person name="Salamov A."/>
            <person name="Hori C."/>
            <person name="Aerts A."/>
            <person name="Henrissat B."/>
            <person name="Wiebenga A."/>
            <person name="vanKuyk P.A."/>
            <person name="Barry K."/>
            <person name="Lindquist E."/>
            <person name="LaButti K."/>
            <person name="Lapidus A."/>
            <person name="Lucas S."/>
            <person name="Coutinho P."/>
            <person name="Gong Y."/>
            <person name="Samejima M."/>
            <person name="Mahadevan R."/>
            <person name="Abou-Zaid M."/>
            <person name="de Vries R.P."/>
            <person name="Igarashi K."/>
            <person name="Yadav J.S."/>
            <person name="Grigoriev I.V."/>
            <person name="Master E.R."/>
        </authorList>
    </citation>
    <scope>NUCLEOTIDE SEQUENCE [LARGE SCALE GENOMIC DNA]</scope>
    <source>
        <strain evidence="6 7">HHB-10118-sp</strain>
    </source>
</reference>
<dbReference type="Proteomes" id="UP000008370">
    <property type="component" value="Unassembled WGS sequence"/>
</dbReference>
<dbReference type="InParanoid" id="K5UMH0"/>
<keyword evidence="5" id="KW-0408">Iron</keyword>
<gene>
    <name evidence="6" type="ORF">PHACADRAFT_56255</name>
</gene>
<keyword evidence="7" id="KW-1185">Reference proteome</keyword>
<dbReference type="GO" id="GO:0016705">
    <property type="term" value="F:oxidoreductase activity, acting on paired donors, with incorporation or reduction of molecular oxygen"/>
    <property type="evidence" value="ECO:0007669"/>
    <property type="project" value="InterPro"/>
</dbReference>
<evidence type="ECO:0000256" key="1">
    <source>
        <dbReference type="ARBA" id="ARBA00001971"/>
    </source>
</evidence>
<evidence type="ECO:0000256" key="5">
    <source>
        <dbReference type="ARBA" id="ARBA00023004"/>
    </source>
</evidence>
<dbReference type="GO" id="GO:0020037">
    <property type="term" value="F:heme binding"/>
    <property type="evidence" value="ECO:0007669"/>
    <property type="project" value="InterPro"/>
</dbReference>
<dbReference type="STRING" id="650164.K5UMH0"/>
<accession>K5UMH0</accession>
<dbReference type="InterPro" id="IPR036396">
    <property type="entry name" value="Cyt_P450_sf"/>
</dbReference>
<sequence length="116" mass="13165">IEEIMREHGWTKGAVQRMRKLDSFTKECQRFHSLAALMTHFAMQDYTFSDGARVPAGTPIMVTSQPMHDDEEIYTNADDANSPGRRFFAVSEIIIMMAHVLLTHDVRPEVEGVISP</sequence>
<dbReference type="AlphaFoldDB" id="K5UMH0"/>
<protein>
    <submittedName>
        <fullName evidence="6">Uncharacterized protein</fullName>
    </submittedName>
</protein>
<comment type="similarity">
    <text evidence="2">Belongs to the cytochrome P450 family.</text>
</comment>
<dbReference type="OrthoDB" id="1844152at2759"/>
<evidence type="ECO:0000313" key="7">
    <source>
        <dbReference type="Proteomes" id="UP000008370"/>
    </source>
</evidence>
<organism evidence="6 7">
    <name type="scientific">Phanerochaete carnosa (strain HHB-10118-sp)</name>
    <name type="common">White-rot fungus</name>
    <name type="synonym">Peniophora carnosa</name>
    <dbReference type="NCBI Taxonomy" id="650164"/>
    <lineage>
        <taxon>Eukaryota</taxon>
        <taxon>Fungi</taxon>
        <taxon>Dikarya</taxon>
        <taxon>Basidiomycota</taxon>
        <taxon>Agaricomycotina</taxon>
        <taxon>Agaricomycetes</taxon>
        <taxon>Polyporales</taxon>
        <taxon>Phanerochaetaceae</taxon>
        <taxon>Phanerochaete</taxon>
    </lineage>
</organism>
<dbReference type="Gene3D" id="1.10.630.10">
    <property type="entry name" value="Cytochrome P450"/>
    <property type="match status" value="1"/>
</dbReference>
<evidence type="ECO:0000313" key="6">
    <source>
        <dbReference type="EMBL" id="EKM50881.1"/>
    </source>
</evidence>
<evidence type="ECO:0000256" key="2">
    <source>
        <dbReference type="ARBA" id="ARBA00010617"/>
    </source>
</evidence>
<dbReference type="InterPro" id="IPR001128">
    <property type="entry name" value="Cyt_P450"/>
</dbReference>
<dbReference type="GO" id="GO:0005506">
    <property type="term" value="F:iron ion binding"/>
    <property type="evidence" value="ECO:0007669"/>
    <property type="project" value="InterPro"/>
</dbReference>
<keyword evidence="3" id="KW-0479">Metal-binding</keyword>
<dbReference type="GO" id="GO:0004497">
    <property type="term" value="F:monooxygenase activity"/>
    <property type="evidence" value="ECO:0007669"/>
    <property type="project" value="InterPro"/>
</dbReference>
<evidence type="ECO:0000256" key="4">
    <source>
        <dbReference type="ARBA" id="ARBA00023002"/>
    </source>
</evidence>
<proteinExistence type="inferred from homology"/>
<dbReference type="KEGG" id="pco:PHACADRAFT_56255"/>
<dbReference type="SUPFAM" id="SSF48264">
    <property type="entry name" value="Cytochrome P450"/>
    <property type="match status" value="1"/>
</dbReference>
<evidence type="ECO:0000256" key="3">
    <source>
        <dbReference type="ARBA" id="ARBA00022723"/>
    </source>
</evidence>
<dbReference type="Pfam" id="PF00067">
    <property type="entry name" value="p450"/>
    <property type="match status" value="1"/>
</dbReference>
<feature type="non-terminal residue" evidence="6">
    <location>
        <position position="116"/>
    </location>
</feature>
<dbReference type="RefSeq" id="XP_007400048.1">
    <property type="nucleotide sequence ID" value="XM_007399986.1"/>
</dbReference>
<dbReference type="HOGENOM" id="CLU_2102733_0_0_1"/>
<keyword evidence="4" id="KW-0560">Oxidoreductase</keyword>
<dbReference type="EMBL" id="JH930477">
    <property type="protein sequence ID" value="EKM50881.1"/>
    <property type="molecule type" value="Genomic_DNA"/>
</dbReference>
<comment type="cofactor">
    <cofactor evidence="1">
        <name>heme</name>
        <dbReference type="ChEBI" id="CHEBI:30413"/>
    </cofactor>
</comment>
<dbReference type="PANTHER" id="PTHR46206">
    <property type="entry name" value="CYTOCHROME P450"/>
    <property type="match status" value="1"/>
</dbReference>
<feature type="non-terminal residue" evidence="6">
    <location>
        <position position="1"/>
    </location>
</feature>
<name>K5UMH0_PHACS</name>